<comment type="caution">
    <text evidence="8">The sequence shown here is derived from an EMBL/GenBank/DDBJ whole genome shotgun (WGS) entry which is preliminary data.</text>
</comment>
<accession>A0ABR6EQK0</accession>
<dbReference type="PROSITE" id="PS50110">
    <property type="entry name" value="RESPONSE_REGULATORY"/>
    <property type="match status" value="1"/>
</dbReference>
<dbReference type="InterPro" id="IPR036388">
    <property type="entry name" value="WH-like_DNA-bd_sf"/>
</dbReference>
<dbReference type="Pfam" id="PF00072">
    <property type="entry name" value="Response_reg"/>
    <property type="match status" value="1"/>
</dbReference>
<dbReference type="PANTHER" id="PTHR24567">
    <property type="entry name" value="CRP FAMILY TRANSCRIPTIONAL REGULATORY PROTEIN"/>
    <property type="match status" value="1"/>
</dbReference>
<evidence type="ECO:0000313" key="8">
    <source>
        <dbReference type="EMBL" id="MBB2147528.1"/>
    </source>
</evidence>
<dbReference type="InterPro" id="IPR014710">
    <property type="entry name" value="RmlC-like_jellyroll"/>
</dbReference>
<dbReference type="RefSeq" id="WP_182952799.1">
    <property type="nucleotide sequence ID" value="NZ_WNXC01000001.1"/>
</dbReference>
<keyword evidence="2" id="KW-0238">DNA-binding</keyword>
<sequence length="350" mass="39666">MSRKIVVIEDNKDIRKGIVEILELASYTVFEAENGRQGIDLAIQHTPDVILCNIDMPDLDGYGVLLILSRNPKTSGISFIFLTGKRDQIDFRKGMEMGADDYLIKPFEEVDLLKAVEGRIRRRELQQFALMDSIKSIYNNNSGKDYISDLQNNLKNYKSRLYKKKQVIYYEGDPGSGLYFVLSGAVKTVKTDEDGHELITGIFLAGNYFGINSMLSNQPFPDTASALENSSICLVPKEHMETLLNSHPGIAKEFIQLLAQDNRDKEEQLLQFAYHSVRKRMAEVLMRLYHKHVKFAPNFEVTREDLSALSCMASETVSRTLSDFKSEGLLEKTGSTITILSPDRLTKMKN</sequence>
<evidence type="ECO:0000259" key="7">
    <source>
        <dbReference type="PROSITE" id="PS51063"/>
    </source>
</evidence>
<dbReference type="InterPro" id="IPR001789">
    <property type="entry name" value="Sig_transdc_resp-reg_receiver"/>
</dbReference>
<dbReference type="InterPro" id="IPR012318">
    <property type="entry name" value="HTH_CRP"/>
</dbReference>
<evidence type="ECO:0000256" key="2">
    <source>
        <dbReference type="ARBA" id="ARBA00023125"/>
    </source>
</evidence>
<feature type="domain" description="Cyclic nucleotide-binding" evidence="5">
    <location>
        <begin position="162"/>
        <end position="261"/>
    </location>
</feature>
<dbReference type="SUPFAM" id="SSF51206">
    <property type="entry name" value="cAMP-binding domain-like"/>
    <property type="match status" value="1"/>
</dbReference>
<name>A0ABR6EQK0_9SPHI</name>
<dbReference type="Gene3D" id="2.60.120.10">
    <property type="entry name" value="Jelly Rolls"/>
    <property type="match status" value="1"/>
</dbReference>
<proteinExistence type="predicted"/>
<protein>
    <submittedName>
        <fullName evidence="8">Response regulator</fullName>
    </submittedName>
</protein>
<gene>
    <name evidence="8" type="ORF">GM920_01260</name>
</gene>
<dbReference type="PANTHER" id="PTHR24567:SF74">
    <property type="entry name" value="HTH-TYPE TRANSCRIPTIONAL REGULATOR ARCR"/>
    <property type="match status" value="1"/>
</dbReference>
<dbReference type="SUPFAM" id="SSF52172">
    <property type="entry name" value="CheY-like"/>
    <property type="match status" value="1"/>
</dbReference>
<dbReference type="Pfam" id="PF13545">
    <property type="entry name" value="HTH_Crp_2"/>
    <property type="match status" value="1"/>
</dbReference>
<evidence type="ECO:0000256" key="1">
    <source>
        <dbReference type="ARBA" id="ARBA00023015"/>
    </source>
</evidence>
<dbReference type="EMBL" id="WNXC01000001">
    <property type="protein sequence ID" value="MBB2147528.1"/>
    <property type="molecule type" value="Genomic_DNA"/>
</dbReference>
<dbReference type="SMART" id="SM00448">
    <property type="entry name" value="REC"/>
    <property type="match status" value="1"/>
</dbReference>
<dbReference type="PROSITE" id="PS51063">
    <property type="entry name" value="HTH_CRP_2"/>
    <property type="match status" value="1"/>
</dbReference>
<keyword evidence="9" id="KW-1185">Reference proteome</keyword>
<dbReference type="Pfam" id="PF00027">
    <property type="entry name" value="cNMP_binding"/>
    <property type="match status" value="1"/>
</dbReference>
<reference evidence="8 9" key="1">
    <citation type="submission" date="2019-11" db="EMBL/GenBank/DDBJ databases">
        <title>Description of Pedobacter sp. LMG 31462T.</title>
        <authorList>
            <person name="Carlier A."/>
            <person name="Qi S."/>
            <person name="Vandamme P."/>
        </authorList>
    </citation>
    <scope>NUCLEOTIDE SEQUENCE [LARGE SCALE GENOMIC DNA]</scope>
    <source>
        <strain evidence="8 9">LMG 31462</strain>
    </source>
</reference>
<dbReference type="CDD" id="cd17574">
    <property type="entry name" value="REC_OmpR"/>
    <property type="match status" value="1"/>
</dbReference>
<dbReference type="CDD" id="cd00038">
    <property type="entry name" value="CAP_ED"/>
    <property type="match status" value="1"/>
</dbReference>
<dbReference type="InterPro" id="IPR050397">
    <property type="entry name" value="Env_Response_Regulators"/>
</dbReference>
<dbReference type="SMART" id="SM00419">
    <property type="entry name" value="HTH_CRP"/>
    <property type="match status" value="1"/>
</dbReference>
<comment type="caution">
    <text evidence="4">Lacks conserved residue(s) required for the propagation of feature annotation.</text>
</comment>
<evidence type="ECO:0000256" key="4">
    <source>
        <dbReference type="PROSITE-ProRule" id="PRU00169"/>
    </source>
</evidence>
<evidence type="ECO:0000259" key="6">
    <source>
        <dbReference type="PROSITE" id="PS50110"/>
    </source>
</evidence>
<evidence type="ECO:0000313" key="9">
    <source>
        <dbReference type="Proteomes" id="UP000636110"/>
    </source>
</evidence>
<keyword evidence="1" id="KW-0805">Transcription regulation</keyword>
<keyword evidence="3" id="KW-0804">Transcription</keyword>
<organism evidence="8 9">
    <name type="scientific">Pedobacter gandavensis</name>
    <dbReference type="NCBI Taxonomy" id="2679963"/>
    <lineage>
        <taxon>Bacteria</taxon>
        <taxon>Pseudomonadati</taxon>
        <taxon>Bacteroidota</taxon>
        <taxon>Sphingobacteriia</taxon>
        <taxon>Sphingobacteriales</taxon>
        <taxon>Sphingobacteriaceae</taxon>
        <taxon>Pedobacter</taxon>
    </lineage>
</organism>
<dbReference type="InterPro" id="IPR036390">
    <property type="entry name" value="WH_DNA-bd_sf"/>
</dbReference>
<dbReference type="PROSITE" id="PS50042">
    <property type="entry name" value="CNMP_BINDING_3"/>
    <property type="match status" value="1"/>
</dbReference>
<dbReference type="SUPFAM" id="SSF46785">
    <property type="entry name" value="Winged helix' DNA-binding domain"/>
    <property type="match status" value="1"/>
</dbReference>
<evidence type="ECO:0000256" key="3">
    <source>
        <dbReference type="ARBA" id="ARBA00023163"/>
    </source>
</evidence>
<dbReference type="Proteomes" id="UP000636110">
    <property type="component" value="Unassembled WGS sequence"/>
</dbReference>
<feature type="domain" description="HTH crp-type" evidence="7">
    <location>
        <begin position="275"/>
        <end position="343"/>
    </location>
</feature>
<dbReference type="SMART" id="SM00100">
    <property type="entry name" value="cNMP"/>
    <property type="match status" value="1"/>
</dbReference>
<evidence type="ECO:0000259" key="5">
    <source>
        <dbReference type="PROSITE" id="PS50042"/>
    </source>
</evidence>
<feature type="domain" description="Response regulatory" evidence="6">
    <location>
        <begin position="4"/>
        <end position="120"/>
    </location>
</feature>
<dbReference type="InterPro" id="IPR000595">
    <property type="entry name" value="cNMP-bd_dom"/>
</dbReference>
<dbReference type="InterPro" id="IPR011006">
    <property type="entry name" value="CheY-like_superfamily"/>
</dbReference>
<dbReference type="Gene3D" id="1.10.10.10">
    <property type="entry name" value="Winged helix-like DNA-binding domain superfamily/Winged helix DNA-binding domain"/>
    <property type="match status" value="1"/>
</dbReference>
<dbReference type="Gene3D" id="3.40.50.2300">
    <property type="match status" value="1"/>
</dbReference>
<dbReference type="InterPro" id="IPR018490">
    <property type="entry name" value="cNMP-bd_dom_sf"/>
</dbReference>